<dbReference type="PANTHER" id="PTHR11228:SF34">
    <property type="entry name" value="TUNGSTEN-CONTAINING ALDEHYDE FERREDOXIN OXIDOREDUCTASE COFACTOR MODIFYING PROTEIN"/>
    <property type="match status" value="1"/>
</dbReference>
<dbReference type="InterPro" id="IPR023885">
    <property type="entry name" value="4Fe4S-binding_SPASM_dom"/>
</dbReference>
<dbReference type="STRING" id="644282.Deba_0779"/>
<dbReference type="NCBIfam" id="TIGR04085">
    <property type="entry name" value="rSAM_more_4Fe4S"/>
    <property type="match status" value="1"/>
</dbReference>
<dbReference type="SFLD" id="SFLDG01386">
    <property type="entry name" value="main_SPASM_domain-containing"/>
    <property type="match status" value="1"/>
</dbReference>
<evidence type="ECO:0000256" key="6">
    <source>
        <dbReference type="ARBA" id="ARBA00023014"/>
    </source>
</evidence>
<dbReference type="SFLD" id="SFLDG01067">
    <property type="entry name" value="SPASM/twitch_domain_containing"/>
    <property type="match status" value="1"/>
</dbReference>
<sequence>MHQHPHGAHPGGHPAGLAKNEGGVPPLRLLAWETTRRCNLRCLHCRAGAEDECYPDELTTAQGEELLRDLATMGRPVVILTGGEPLLRHDIFHLAAYGHGLGLRMVMGTNGVLITPEVARRLVEAGIQRISVSIDGPDAQSHDVFRGQQGAFEGSMAGIAAARAAGLEFQVNTTVTRGNLPWMQAIQDLAQRLGAVAHHIFLLVPTGRGRALSGEIISAEEYEDVLNWFYDQRGKACMELKATCAPHYFRVLRQRAKADGLDLTFQSHGLDAVSKGCLGGQGFAFVSHVGQVQACGYLDLPAGDVKKQPFSRIWQESELFGKLRDPNLLGGKCGRCEYRRVCGGCRARAFEATGDVLAEEPLCVHQPALR</sequence>
<organism evidence="9 10">
    <name type="scientific">Desulfarculus baarsii (strain ATCC 33931 / DSM 2075 / LMG 7858 / VKM B-1802 / 2st14)</name>
    <dbReference type="NCBI Taxonomy" id="644282"/>
    <lineage>
        <taxon>Bacteria</taxon>
        <taxon>Pseudomonadati</taxon>
        <taxon>Thermodesulfobacteriota</taxon>
        <taxon>Desulfarculia</taxon>
        <taxon>Desulfarculales</taxon>
        <taxon>Desulfarculaceae</taxon>
        <taxon>Desulfarculus</taxon>
    </lineage>
</organism>
<dbReference type="SFLD" id="SFLDG01385">
    <property type="entry name" value="heme_carboxy_lyase_like"/>
    <property type="match status" value="1"/>
</dbReference>
<dbReference type="eggNOG" id="COG0535">
    <property type="taxonomic scope" value="Bacteria"/>
</dbReference>
<evidence type="ECO:0000256" key="3">
    <source>
        <dbReference type="ARBA" id="ARBA00022691"/>
    </source>
</evidence>
<evidence type="ECO:0000256" key="7">
    <source>
        <dbReference type="SAM" id="MobiDB-lite"/>
    </source>
</evidence>
<evidence type="ECO:0000313" key="9">
    <source>
        <dbReference type="EMBL" id="ADK84151.1"/>
    </source>
</evidence>
<dbReference type="KEGG" id="dbr:Deba_0779"/>
<evidence type="ECO:0000256" key="5">
    <source>
        <dbReference type="ARBA" id="ARBA00023004"/>
    </source>
</evidence>
<evidence type="ECO:0000313" key="10">
    <source>
        <dbReference type="Proteomes" id="UP000009047"/>
    </source>
</evidence>
<dbReference type="HOGENOM" id="CLU_009273_4_0_7"/>
<dbReference type="PANTHER" id="PTHR11228">
    <property type="entry name" value="RADICAL SAM DOMAIN PROTEIN"/>
    <property type="match status" value="1"/>
</dbReference>
<gene>
    <name evidence="9" type="ordered locus">Deba_0779</name>
</gene>
<proteinExistence type="predicted"/>
<dbReference type="PROSITE" id="PS51918">
    <property type="entry name" value="RADICAL_SAM"/>
    <property type="match status" value="1"/>
</dbReference>
<protein>
    <submittedName>
        <fullName evidence="9">Radical SAM domain protein</fullName>
    </submittedName>
</protein>
<dbReference type="Pfam" id="PF13186">
    <property type="entry name" value="SPASM"/>
    <property type="match status" value="1"/>
</dbReference>
<dbReference type="CDD" id="cd21123">
    <property type="entry name" value="SPASM_MftC-like"/>
    <property type="match status" value="1"/>
</dbReference>
<feature type="region of interest" description="Disordered" evidence="7">
    <location>
        <begin position="1"/>
        <end position="20"/>
    </location>
</feature>
<evidence type="ECO:0000256" key="4">
    <source>
        <dbReference type="ARBA" id="ARBA00022723"/>
    </source>
</evidence>
<dbReference type="EMBL" id="CP002085">
    <property type="protein sequence ID" value="ADK84151.1"/>
    <property type="molecule type" value="Genomic_DNA"/>
</dbReference>
<dbReference type="AlphaFoldDB" id="E1QF15"/>
<keyword evidence="5" id="KW-0408">Iron</keyword>
<dbReference type="RefSeq" id="WP_013257606.1">
    <property type="nucleotide sequence ID" value="NC_014365.1"/>
</dbReference>
<dbReference type="Proteomes" id="UP000009047">
    <property type="component" value="Chromosome"/>
</dbReference>
<dbReference type="InterPro" id="IPR058240">
    <property type="entry name" value="rSAM_sf"/>
</dbReference>
<dbReference type="InterPro" id="IPR030896">
    <property type="entry name" value="rSAM_AhbD_hemeb"/>
</dbReference>
<dbReference type="InterPro" id="IPR017200">
    <property type="entry name" value="PqqE-like"/>
</dbReference>
<dbReference type="InterPro" id="IPR050377">
    <property type="entry name" value="Radical_SAM_PqqE_MftC-like"/>
</dbReference>
<name>E1QF15_DESB2</name>
<dbReference type="NCBIfam" id="TIGR04545">
    <property type="entry name" value="rSAM_ahbD_hemeb"/>
    <property type="match status" value="1"/>
</dbReference>
<dbReference type="GO" id="GO:0003824">
    <property type="term" value="F:catalytic activity"/>
    <property type="evidence" value="ECO:0007669"/>
    <property type="project" value="InterPro"/>
</dbReference>
<reference evidence="9 10" key="1">
    <citation type="journal article" date="2010" name="Stand. Genomic Sci.">
        <title>Complete genome sequence of Desulfarculus baarsii type strain (2st14).</title>
        <authorList>
            <person name="Sun H."/>
            <person name="Spring S."/>
            <person name="Lapidus A."/>
            <person name="Davenport K."/>
            <person name="Del Rio T.G."/>
            <person name="Tice H."/>
            <person name="Nolan M."/>
            <person name="Copeland A."/>
            <person name="Cheng J.F."/>
            <person name="Lucas S."/>
            <person name="Tapia R."/>
            <person name="Goodwin L."/>
            <person name="Pitluck S."/>
            <person name="Ivanova N."/>
            <person name="Pagani I."/>
            <person name="Mavromatis K."/>
            <person name="Ovchinnikova G."/>
            <person name="Pati A."/>
            <person name="Chen A."/>
            <person name="Palaniappan K."/>
            <person name="Hauser L."/>
            <person name="Chang Y.J."/>
            <person name="Jeffries C.D."/>
            <person name="Detter J.C."/>
            <person name="Han C."/>
            <person name="Rohde M."/>
            <person name="Brambilla E."/>
            <person name="Goker M."/>
            <person name="Woyke T."/>
            <person name="Bristow J."/>
            <person name="Eisen J.A."/>
            <person name="Markowitz V."/>
            <person name="Hugenholtz P."/>
            <person name="Kyrpides N.C."/>
            <person name="Klenk H.P."/>
            <person name="Land M."/>
        </authorList>
    </citation>
    <scope>NUCLEOTIDE SEQUENCE [LARGE SCALE GENOMIC DNA]</scope>
    <source>
        <strain evidence="10">ATCC 33931 / DSM 2075 / LMG 7858 / VKM B-1802 / 2st14</strain>
    </source>
</reference>
<feature type="domain" description="Radical SAM core" evidence="8">
    <location>
        <begin position="24"/>
        <end position="235"/>
    </location>
</feature>
<dbReference type="GO" id="GO:0051539">
    <property type="term" value="F:4 iron, 4 sulfur cluster binding"/>
    <property type="evidence" value="ECO:0007669"/>
    <property type="project" value="UniProtKB-KW"/>
</dbReference>
<keyword evidence="6" id="KW-0411">Iron-sulfur</keyword>
<keyword evidence="2" id="KW-0004">4Fe-4S</keyword>
<dbReference type="Gene3D" id="3.20.20.70">
    <property type="entry name" value="Aldolase class I"/>
    <property type="match status" value="1"/>
</dbReference>
<dbReference type="InterPro" id="IPR013785">
    <property type="entry name" value="Aldolase_TIM"/>
</dbReference>
<keyword evidence="10" id="KW-1185">Reference proteome</keyword>
<evidence type="ECO:0000256" key="1">
    <source>
        <dbReference type="ARBA" id="ARBA00001966"/>
    </source>
</evidence>
<dbReference type="SFLD" id="SFLDS00029">
    <property type="entry name" value="Radical_SAM"/>
    <property type="match status" value="1"/>
</dbReference>
<dbReference type="InterPro" id="IPR034480">
    <property type="entry name" value="Heme_synthase-like"/>
</dbReference>
<accession>E1QF15</accession>
<keyword evidence="3" id="KW-0949">S-adenosyl-L-methionine</keyword>
<evidence type="ECO:0000256" key="2">
    <source>
        <dbReference type="ARBA" id="ARBA00022485"/>
    </source>
</evidence>
<dbReference type="SUPFAM" id="SSF102114">
    <property type="entry name" value="Radical SAM enzymes"/>
    <property type="match status" value="1"/>
</dbReference>
<dbReference type="GO" id="GO:0046872">
    <property type="term" value="F:metal ion binding"/>
    <property type="evidence" value="ECO:0007669"/>
    <property type="project" value="UniProtKB-KW"/>
</dbReference>
<dbReference type="PIRSF" id="PIRSF037420">
    <property type="entry name" value="PQQ_syn_pqqE"/>
    <property type="match status" value="1"/>
</dbReference>
<dbReference type="Pfam" id="PF04055">
    <property type="entry name" value="Radical_SAM"/>
    <property type="match status" value="1"/>
</dbReference>
<comment type="cofactor">
    <cofactor evidence="1">
        <name>[4Fe-4S] cluster</name>
        <dbReference type="ChEBI" id="CHEBI:49883"/>
    </cofactor>
</comment>
<evidence type="ECO:0000259" key="8">
    <source>
        <dbReference type="PROSITE" id="PS51918"/>
    </source>
</evidence>
<dbReference type="OrthoDB" id="9782387at2"/>
<dbReference type="CDD" id="cd01335">
    <property type="entry name" value="Radical_SAM"/>
    <property type="match status" value="1"/>
</dbReference>
<keyword evidence="4" id="KW-0479">Metal-binding</keyword>
<dbReference type="SFLD" id="SFLDF00542">
    <property type="entry name" value="alternative_heme_biosynthesis"/>
    <property type="match status" value="1"/>
</dbReference>
<dbReference type="InterPro" id="IPR007197">
    <property type="entry name" value="rSAM"/>
</dbReference>